<protein>
    <submittedName>
        <fullName evidence="1">Uncharacterized protein</fullName>
    </submittedName>
</protein>
<gene>
    <name evidence="1" type="ORF">AB6A40_005842</name>
</gene>
<name>A0ABD6EGM5_9BILA</name>
<comment type="caution">
    <text evidence="1">The sequence shown here is derived from an EMBL/GenBank/DDBJ whole genome shotgun (WGS) entry which is preliminary data.</text>
</comment>
<accession>A0ABD6EGM5</accession>
<dbReference type="EMBL" id="JBGFUD010003883">
    <property type="protein sequence ID" value="MFH4979133.1"/>
    <property type="molecule type" value="Genomic_DNA"/>
</dbReference>
<evidence type="ECO:0000313" key="2">
    <source>
        <dbReference type="Proteomes" id="UP001608902"/>
    </source>
</evidence>
<dbReference type="Proteomes" id="UP001608902">
    <property type="component" value="Unassembled WGS sequence"/>
</dbReference>
<sequence length="66" mass="7774">MEFDRENPSLYGWRKVEGDKVKDTDSDNWSKTPKYGVPSEMLEPFLPVVFNDEIATFKPLQSTEWF</sequence>
<organism evidence="1 2">
    <name type="scientific">Gnathostoma spinigerum</name>
    <dbReference type="NCBI Taxonomy" id="75299"/>
    <lineage>
        <taxon>Eukaryota</taxon>
        <taxon>Metazoa</taxon>
        <taxon>Ecdysozoa</taxon>
        <taxon>Nematoda</taxon>
        <taxon>Chromadorea</taxon>
        <taxon>Rhabditida</taxon>
        <taxon>Spirurina</taxon>
        <taxon>Gnathostomatomorpha</taxon>
        <taxon>Gnathostomatoidea</taxon>
        <taxon>Gnathostomatidae</taxon>
        <taxon>Gnathostoma</taxon>
    </lineage>
</organism>
<keyword evidence="2" id="KW-1185">Reference proteome</keyword>
<evidence type="ECO:0000313" key="1">
    <source>
        <dbReference type="EMBL" id="MFH4979133.1"/>
    </source>
</evidence>
<dbReference type="AlphaFoldDB" id="A0ABD6EGM5"/>
<proteinExistence type="predicted"/>
<reference evidence="1 2" key="1">
    <citation type="submission" date="2024-08" db="EMBL/GenBank/DDBJ databases">
        <title>Gnathostoma spinigerum genome.</title>
        <authorList>
            <person name="Gonzalez-Bertolin B."/>
            <person name="Monzon S."/>
            <person name="Zaballos A."/>
            <person name="Jimenez P."/>
            <person name="Dekumyoy P."/>
            <person name="Varona S."/>
            <person name="Cuesta I."/>
            <person name="Sumanam S."/>
            <person name="Adisakwattana P."/>
            <person name="Gasser R.B."/>
            <person name="Hernandez-Gonzalez A."/>
            <person name="Young N.D."/>
            <person name="Perteguer M.J."/>
        </authorList>
    </citation>
    <scope>NUCLEOTIDE SEQUENCE [LARGE SCALE GENOMIC DNA]</scope>
    <source>
        <strain evidence="1">AL3</strain>
        <tissue evidence="1">Liver</tissue>
    </source>
</reference>